<dbReference type="EMBL" id="VYKL01000028">
    <property type="protein sequence ID" value="KAA9021071.1"/>
    <property type="molecule type" value="Genomic_DNA"/>
</dbReference>
<organism evidence="2 3">
    <name type="scientific">Niallia endozanthoxylica</name>
    <dbReference type="NCBI Taxonomy" id="2036016"/>
    <lineage>
        <taxon>Bacteria</taxon>
        <taxon>Bacillati</taxon>
        <taxon>Bacillota</taxon>
        <taxon>Bacilli</taxon>
        <taxon>Bacillales</taxon>
        <taxon>Bacillaceae</taxon>
        <taxon>Niallia</taxon>
    </lineage>
</organism>
<dbReference type="Proteomes" id="UP000326671">
    <property type="component" value="Unassembled WGS sequence"/>
</dbReference>
<feature type="transmembrane region" description="Helical" evidence="1">
    <location>
        <begin position="12"/>
        <end position="33"/>
    </location>
</feature>
<protein>
    <submittedName>
        <fullName evidence="2">Uncharacterized protein</fullName>
    </submittedName>
</protein>
<evidence type="ECO:0000313" key="3">
    <source>
        <dbReference type="Proteomes" id="UP000326671"/>
    </source>
</evidence>
<dbReference type="AlphaFoldDB" id="A0A5J5HL66"/>
<feature type="transmembrane region" description="Helical" evidence="1">
    <location>
        <begin position="119"/>
        <end position="136"/>
    </location>
</feature>
<evidence type="ECO:0000256" key="1">
    <source>
        <dbReference type="SAM" id="Phobius"/>
    </source>
</evidence>
<keyword evidence="1" id="KW-0472">Membrane</keyword>
<sequence length="164" mass="19010">MNLPKKNSKNLTILFFTGYVLLMVSMIAGVTLVDLPNINEGNTVEKVNPTFEEALAAYEQQQAEKKAEQEERKWKVSNEFVMIAVTIGAVLDVIIIVIWAKTQNRKLKEAKETNKRKWLYSKVFWNIVALGVIQPKEKQLVINWYNLIGVTILIHLFFYFLFMN</sequence>
<proteinExistence type="predicted"/>
<feature type="transmembrane region" description="Helical" evidence="1">
    <location>
        <begin position="142"/>
        <end position="162"/>
    </location>
</feature>
<name>A0A5J5HL66_9BACI</name>
<feature type="transmembrane region" description="Helical" evidence="1">
    <location>
        <begin position="80"/>
        <end position="99"/>
    </location>
</feature>
<reference evidence="2 3" key="1">
    <citation type="submission" date="2019-09" db="EMBL/GenBank/DDBJ databases">
        <title>Whole genome sequences of isolates from the Mars Exploration Rovers.</title>
        <authorList>
            <person name="Seuylemezian A."/>
            <person name="Vaishampayan P."/>
        </authorList>
    </citation>
    <scope>NUCLEOTIDE SEQUENCE [LARGE SCALE GENOMIC DNA]</scope>
    <source>
        <strain evidence="2 3">MER_TA_151</strain>
    </source>
</reference>
<keyword evidence="1" id="KW-1133">Transmembrane helix</keyword>
<dbReference type="OrthoDB" id="2858593at2"/>
<accession>A0A5J5HL66</accession>
<comment type="caution">
    <text evidence="2">The sequence shown here is derived from an EMBL/GenBank/DDBJ whole genome shotgun (WGS) entry which is preliminary data.</text>
</comment>
<dbReference type="RefSeq" id="WP_150441445.1">
    <property type="nucleotide sequence ID" value="NZ_VYKL01000028.1"/>
</dbReference>
<keyword evidence="1" id="KW-0812">Transmembrane</keyword>
<keyword evidence="3" id="KW-1185">Reference proteome</keyword>
<evidence type="ECO:0000313" key="2">
    <source>
        <dbReference type="EMBL" id="KAA9021071.1"/>
    </source>
</evidence>
<gene>
    <name evidence="2" type="ORF">F4V44_18180</name>
</gene>